<protein>
    <submittedName>
        <fullName evidence="1">Uncharacterized protein</fullName>
    </submittedName>
</protein>
<accession>A0AAE1UDF0</accession>
<dbReference type="Proteomes" id="UP001292094">
    <property type="component" value="Unassembled WGS sequence"/>
</dbReference>
<reference evidence="1" key="1">
    <citation type="submission" date="2023-11" db="EMBL/GenBank/DDBJ databases">
        <title>Genome assemblies of two species of porcelain crab, Petrolisthes cinctipes and Petrolisthes manimaculis (Anomura: Porcellanidae).</title>
        <authorList>
            <person name="Angst P."/>
        </authorList>
    </citation>
    <scope>NUCLEOTIDE SEQUENCE</scope>
    <source>
        <strain evidence="1">PB745_02</strain>
        <tissue evidence="1">Gill</tissue>
    </source>
</reference>
<dbReference type="EMBL" id="JAWZYT010001006">
    <property type="protein sequence ID" value="KAK4316611.1"/>
    <property type="molecule type" value="Genomic_DNA"/>
</dbReference>
<keyword evidence="2" id="KW-1185">Reference proteome</keyword>
<evidence type="ECO:0000313" key="1">
    <source>
        <dbReference type="EMBL" id="KAK4316611.1"/>
    </source>
</evidence>
<gene>
    <name evidence="1" type="ORF">Pmani_012251</name>
</gene>
<comment type="caution">
    <text evidence="1">The sequence shown here is derived from an EMBL/GenBank/DDBJ whole genome shotgun (WGS) entry which is preliminary data.</text>
</comment>
<name>A0AAE1UDF0_9EUCA</name>
<organism evidence="1 2">
    <name type="scientific">Petrolisthes manimaculis</name>
    <dbReference type="NCBI Taxonomy" id="1843537"/>
    <lineage>
        <taxon>Eukaryota</taxon>
        <taxon>Metazoa</taxon>
        <taxon>Ecdysozoa</taxon>
        <taxon>Arthropoda</taxon>
        <taxon>Crustacea</taxon>
        <taxon>Multicrustacea</taxon>
        <taxon>Malacostraca</taxon>
        <taxon>Eumalacostraca</taxon>
        <taxon>Eucarida</taxon>
        <taxon>Decapoda</taxon>
        <taxon>Pleocyemata</taxon>
        <taxon>Anomura</taxon>
        <taxon>Galatheoidea</taxon>
        <taxon>Porcellanidae</taxon>
        <taxon>Petrolisthes</taxon>
    </lineage>
</organism>
<dbReference type="AlphaFoldDB" id="A0AAE1UDF0"/>
<proteinExistence type="predicted"/>
<sequence>MSTSHYHLPPHPPASFHHPYTIYLPLHLLVPPLIHISASTSTYTCLHIHLFFPPSSPSHIHHLNFNNPSTFIHFQHQPTFTSSPTTTTTIIISPTTTTVQSNPFPPPTHT</sequence>
<evidence type="ECO:0000313" key="2">
    <source>
        <dbReference type="Proteomes" id="UP001292094"/>
    </source>
</evidence>